<keyword evidence="3" id="KW-1029">Fimbrium biogenesis</keyword>
<evidence type="ECO:0000256" key="1">
    <source>
        <dbReference type="ARBA" id="ARBA00004418"/>
    </source>
</evidence>
<name>A0ABS0IPZ3_9GAMM</name>
<evidence type="ECO:0000259" key="9">
    <source>
        <dbReference type="Pfam" id="PF00345"/>
    </source>
</evidence>
<evidence type="ECO:0000256" key="3">
    <source>
        <dbReference type="ARBA" id="ARBA00022558"/>
    </source>
</evidence>
<dbReference type="InterPro" id="IPR018046">
    <property type="entry name" value="Pili_assmbl_chaperone_CS"/>
</dbReference>
<dbReference type="InterPro" id="IPR013783">
    <property type="entry name" value="Ig-like_fold"/>
</dbReference>
<dbReference type="PRINTS" id="PR00969">
    <property type="entry name" value="CHAPERONPILI"/>
</dbReference>
<organism evidence="11 12">
    <name type="scientific">Proteus alimentorum</name>
    <dbReference type="NCBI Taxonomy" id="1973495"/>
    <lineage>
        <taxon>Bacteria</taxon>
        <taxon>Pseudomonadati</taxon>
        <taxon>Pseudomonadota</taxon>
        <taxon>Gammaproteobacteria</taxon>
        <taxon>Enterobacterales</taxon>
        <taxon>Morganellaceae</taxon>
        <taxon>Proteus</taxon>
    </lineage>
</organism>
<dbReference type="Gene3D" id="2.60.40.10">
    <property type="entry name" value="Immunoglobulins"/>
    <property type="match status" value="2"/>
</dbReference>
<evidence type="ECO:0000313" key="12">
    <source>
        <dbReference type="Proteomes" id="UP000614721"/>
    </source>
</evidence>
<dbReference type="PANTHER" id="PTHR30251">
    <property type="entry name" value="PILUS ASSEMBLY CHAPERONE"/>
    <property type="match status" value="1"/>
</dbReference>
<dbReference type="InterPro" id="IPR001829">
    <property type="entry name" value="Pili_assmbl_chaperone_bac"/>
</dbReference>
<evidence type="ECO:0000256" key="6">
    <source>
        <dbReference type="ARBA" id="ARBA00023186"/>
    </source>
</evidence>
<keyword evidence="6 8" id="KW-0143">Chaperone</keyword>
<dbReference type="SUPFAM" id="SSF49354">
    <property type="entry name" value="PapD-like"/>
    <property type="match status" value="1"/>
</dbReference>
<gene>
    <name evidence="11" type="ORF">I4902_02200</name>
</gene>
<dbReference type="PROSITE" id="PS00635">
    <property type="entry name" value="PILI_CHAPERONE"/>
    <property type="match status" value="1"/>
</dbReference>
<keyword evidence="4" id="KW-0732">Signal</keyword>
<evidence type="ECO:0000256" key="7">
    <source>
        <dbReference type="ARBA" id="ARBA00023319"/>
    </source>
</evidence>
<sequence length="248" mass="28261">MIKKFFCILVSLIIAVPTYASIVVTGTRFIYSSDNKEISINIENTGDKIALSQVWLTNGFSEKRNDKETTKADVEEVPFIVLPPLFKIKPNNVQTVRVLHTGEELPKDRETIFTLNVLDIPPKNKEIENNLQISVLSKFKFFYRPVEIQKESATAIDKLEWKIYQRSEGIYLSAKNNSGFYITLDKAKVTIQGKEYDTTSNFFMMEPFVGTTEVKVDKLNTLPNQPINLEFNYINDSGGSTKSNKIIN</sequence>
<evidence type="ECO:0000313" key="11">
    <source>
        <dbReference type="EMBL" id="MBG2878081.1"/>
    </source>
</evidence>
<comment type="subcellular location">
    <subcellularLocation>
        <location evidence="1 8">Periplasm</location>
    </subcellularLocation>
</comment>
<dbReference type="EMBL" id="JADSJP010000002">
    <property type="protein sequence ID" value="MBG2878081.1"/>
    <property type="molecule type" value="Genomic_DNA"/>
</dbReference>
<accession>A0ABS0IPZ3</accession>
<dbReference type="Proteomes" id="UP000614721">
    <property type="component" value="Unassembled WGS sequence"/>
</dbReference>
<dbReference type="InterPro" id="IPR036316">
    <property type="entry name" value="Pili_assmbl_chap_C_dom_sf"/>
</dbReference>
<dbReference type="InterPro" id="IPR016147">
    <property type="entry name" value="Pili_assmbl_chaperone_N"/>
</dbReference>
<dbReference type="Pfam" id="PF00345">
    <property type="entry name" value="PapD_N"/>
    <property type="match status" value="1"/>
</dbReference>
<dbReference type="SUPFAM" id="SSF49584">
    <property type="entry name" value="Periplasmic chaperone C-domain"/>
    <property type="match status" value="1"/>
</dbReference>
<comment type="similarity">
    <text evidence="2 8">Belongs to the periplasmic pilus chaperone family.</text>
</comment>
<feature type="domain" description="Pili assembly chaperone N-terminal" evidence="9">
    <location>
        <begin position="21"/>
        <end position="148"/>
    </location>
</feature>
<proteinExistence type="inferred from homology"/>
<evidence type="ECO:0000256" key="4">
    <source>
        <dbReference type="ARBA" id="ARBA00022729"/>
    </source>
</evidence>
<protein>
    <submittedName>
        <fullName evidence="11">Molecular chaperone</fullName>
    </submittedName>
</protein>
<dbReference type="RefSeq" id="WP_196567584.1">
    <property type="nucleotide sequence ID" value="NZ_JADRYY010000019.1"/>
</dbReference>
<dbReference type="InterPro" id="IPR050643">
    <property type="entry name" value="Periplasmic_pilus_chap"/>
</dbReference>
<comment type="caution">
    <text evidence="11">The sequence shown here is derived from an EMBL/GenBank/DDBJ whole genome shotgun (WGS) entry which is preliminary data.</text>
</comment>
<feature type="domain" description="Pili assembly chaperone C-terminal" evidence="10">
    <location>
        <begin position="175"/>
        <end position="241"/>
    </location>
</feature>
<keyword evidence="5" id="KW-0574">Periplasm</keyword>
<dbReference type="InterPro" id="IPR016148">
    <property type="entry name" value="Pili_assmbl_chaperone_C"/>
</dbReference>
<dbReference type="Pfam" id="PF02753">
    <property type="entry name" value="PapD_C"/>
    <property type="match status" value="1"/>
</dbReference>
<evidence type="ECO:0000256" key="8">
    <source>
        <dbReference type="RuleBase" id="RU003918"/>
    </source>
</evidence>
<keyword evidence="7" id="KW-0393">Immunoglobulin domain</keyword>
<dbReference type="InterPro" id="IPR008962">
    <property type="entry name" value="PapD-like_sf"/>
</dbReference>
<dbReference type="PANTHER" id="PTHR30251:SF2">
    <property type="entry name" value="FIMBRIAL CHAPERONE YADV-RELATED"/>
    <property type="match status" value="1"/>
</dbReference>
<evidence type="ECO:0000259" key="10">
    <source>
        <dbReference type="Pfam" id="PF02753"/>
    </source>
</evidence>
<evidence type="ECO:0000256" key="5">
    <source>
        <dbReference type="ARBA" id="ARBA00022764"/>
    </source>
</evidence>
<evidence type="ECO:0000256" key="2">
    <source>
        <dbReference type="ARBA" id="ARBA00007399"/>
    </source>
</evidence>
<keyword evidence="12" id="KW-1185">Reference proteome</keyword>
<reference evidence="11 12" key="1">
    <citation type="submission" date="2020-11" db="EMBL/GenBank/DDBJ databases">
        <title>Enhanced detection system for hospital associated transmission using whole genome sequencing surveillance.</title>
        <authorList>
            <person name="Harrison L.H."/>
            <person name="Van Tyne D."/>
            <person name="Marsh J.W."/>
            <person name="Griffith M.P."/>
            <person name="Snyder D.J."/>
            <person name="Cooper V.S."/>
            <person name="Mustapha M."/>
        </authorList>
    </citation>
    <scope>NUCLEOTIDE SEQUENCE [LARGE SCALE GENOMIC DNA]</scope>
    <source>
        <strain evidence="11 12">PR00075</strain>
    </source>
</reference>